<dbReference type="InterPro" id="IPR017441">
    <property type="entry name" value="Protein_kinase_ATP_BS"/>
</dbReference>
<dbReference type="Gene3D" id="1.10.510.10">
    <property type="entry name" value="Transferase(Phosphotransferase) domain 1"/>
    <property type="match status" value="1"/>
</dbReference>
<feature type="region of interest" description="Disordered" evidence="8">
    <location>
        <begin position="1"/>
        <end position="46"/>
    </location>
</feature>
<evidence type="ECO:0000256" key="2">
    <source>
        <dbReference type="ARBA" id="ARBA00022679"/>
    </source>
</evidence>
<evidence type="ECO:0000313" key="10">
    <source>
        <dbReference type="EMBL" id="POR32702.1"/>
    </source>
</evidence>
<dbReference type="FunFam" id="1.10.510.10:FF:000253">
    <property type="entry name" value="MAP kinase kinase Ste7"/>
    <property type="match status" value="1"/>
</dbReference>
<dbReference type="SUPFAM" id="SSF56112">
    <property type="entry name" value="Protein kinase-like (PK-like)"/>
    <property type="match status" value="1"/>
</dbReference>
<dbReference type="InterPro" id="IPR011009">
    <property type="entry name" value="Kinase-like_dom_sf"/>
</dbReference>
<dbReference type="OrthoDB" id="10252354at2759"/>
<dbReference type="InterPro" id="IPR000719">
    <property type="entry name" value="Prot_kinase_dom"/>
</dbReference>
<evidence type="ECO:0000256" key="7">
    <source>
        <dbReference type="PROSITE-ProRule" id="PRU10141"/>
    </source>
</evidence>
<evidence type="ECO:0000313" key="11">
    <source>
        <dbReference type="Proteomes" id="UP000237481"/>
    </source>
</evidence>
<feature type="region of interest" description="Disordered" evidence="8">
    <location>
        <begin position="369"/>
        <end position="523"/>
    </location>
</feature>
<feature type="compositionally biased region" description="Basic and acidic residues" evidence="8">
    <location>
        <begin position="498"/>
        <end position="509"/>
    </location>
</feature>
<dbReference type="PANTHER" id="PTHR47448:SF1">
    <property type="entry name" value="SERINE_THREONINE-PROTEIN KINASE STE7 HOMOLOG"/>
    <property type="match status" value="1"/>
</dbReference>
<keyword evidence="3 7" id="KW-0547">Nucleotide-binding</keyword>
<evidence type="ECO:0000259" key="9">
    <source>
        <dbReference type="PROSITE" id="PS50011"/>
    </source>
</evidence>
<evidence type="ECO:0000256" key="1">
    <source>
        <dbReference type="ARBA" id="ARBA00022527"/>
    </source>
</evidence>
<feature type="domain" description="Protein kinase" evidence="9">
    <location>
        <begin position="65"/>
        <end position="347"/>
    </location>
</feature>
<dbReference type="STRING" id="94208.A0A2S4KR86"/>
<feature type="compositionally biased region" description="Polar residues" evidence="8">
    <location>
        <begin position="379"/>
        <end position="397"/>
    </location>
</feature>
<accession>A0A2S4KR86</accession>
<keyword evidence="11" id="KW-1185">Reference proteome</keyword>
<comment type="caution">
    <text evidence="10">The sequence shown here is derived from an EMBL/GenBank/DDBJ whole genome shotgun (WGS) entry which is preliminary data.</text>
</comment>
<evidence type="ECO:0000256" key="8">
    <source>
        <dbReference type="SAM" id="MobiDB-lite"/>
    </source>
</evidence>
<dbReference type="PROSITE" id="PS00107">
    <property type="entry name" value="PROTEIN_KINASE_ATP"/>
    <property type="match status" value="1"/>
</dbReference>
<keyword evidence="1" id="KW-0723">Serine/threonine-protein kinase</keyword>
<evidence type="ECO:0000256" key="4">
    <source>
        <dbReference type="ARBA" id="ARBA00022777"/>
    </source>
</evidence>
<dbReference type="GO" id="GO:0005524">
    <property type="term" value="F:ATP binding"/>
    <property type="evidence" value="ECO:0007669"/>
    <property type="project" value="UniProtKB-UniRule"/>
</dbReference>
<keyword evidence="4 10" id="KW-0418">Kinase</keyword>
<keyword evidence="5 7" id="KW-0067">ATP-binding</keyword>
<dbReference type="Gene3D" id="3.30.200.20">
    <property type="entry name" value="Phosphorylase Kinase, domain 1"/>
    <property type="match status" value="1"/>
</dbReference>
<dbReference type="Pfam" id="PF00069">
    <property type="entry name" value="Pkinase"/>
    <property type="match status" value="1"/>
</dbReference>
<organism evidence="10 11">
    <name type="scientific">Tolypocladium paradoxum</name>
    <dbReference type="NCBI Taxonomy" id="94208"/>
    <lineage>
        <taxon>Eukaryota</taxon>
        <taxon>Fungi</taxon>
        <taxon>Dikarya</taxon>
        <taxon>Ascomycota</taxon>
        <taxon>Pezizomycotina</taxon>
        <taxon>Sordariomycetes</taxon>
        <taxon>Hypocreomycetidae</taxon>
        <taxon>Hypocreales</taxon>
        <taxon>Ophiocordycipitaceae</taxon>
        <taxon>Tolypocladium</taxon>
    </lineage>
</organism>
<dbReference type="PANTHER" id="PTHR47448">
    <property type="entry name" value="DUAL SPECIFICITY MITOGEN-ACTIVATED PROTEIN KINASE KINASE DSOR1-LIKE PROTEIN"/>
    <property type="match status" value="1"/>
</dbReference>
<dbReference type="InterPro" id="IPR008271">
    <property type="entry name" value="Ser/Thr_kinase_AS"/>
</dbReference>
<dbReference type="EMBL" id="PKSG01000822">
    <property type="protein sequence ID" value="POR32702.1"/>
    <property type="molecule type" value="Genomic_DNA"/>
</dbReference>
<dbReference type="Proteomes" id="UP000237481">
    <property type="component" value="Unassembled WGS sequence"/>
</dbReference>
<comment type="similarity">
    <text evidence="6">Belongs to the protein kinase superfamily. STE Ser/Thr protein kinase family. MAP kinase kinase subfamily.</text>
</comment>
<reference evidence="10 11" key="1">
    <citation type="submission" date="2018-01" db="EMBL/GenBank/DDBJ databases">
        <title>Harnessing the power of phylogenomics to disentangle the directionality and signatures of interkingdom host jumping in the parasitic fungal genus Tolypocladium.</title>
        <authorList>
            <person name="Quandt C.A."/>
            <person name="Patterson W."/>
            <person name="Spatafora J.W."/>
        </authorList>
    </citation>
    <scope>NUCLEOTIDE SEQUENCE [LARGE SCALE GENOMIC DNA]</scope>
    <source>
        <strain evidence="10 11">NRBC 100945</strain>
    </source>
</reference>
<feature type="binding site" evidence="7">
    <location>
        <position position="94"/>
    </location>
    <ligand>
        <name>ATP</name>
        <dbReference type="ChEBI" id="CHEBI:30616"/>
    </ligand>
</feature>
<evidence type="ECO:0000256" key="5">
    <source>
        <dbReference type="ARBA" id="ARBA00022840"/>
    </source>
</evidence>
<dbReference type="AlphaFoldDB" id="A0A2S4KR86"/>
<name>A0A2S4KR86_9HYPO</name>
<dbReference type="SMART" id="SM00220">
    <property type="entry name" value="S_TKc"/>
    <property type="match status" value="1"/>
</dbReference>
<protein>
    <submittedName>
        <fullName evidence="10">Dual specificity protein kinase FUZ7</fullName>
    </submittedName>
</protein>
<sequence length="523" mass="57461">MADPFAPRSMKRKNVKGLALTPAAPRPPPTAETSRADVGLGRDDNKDGQLEIGIEYKLDLRPEDLEILKELGSGNGGTVSKVKHLNTGTIMARKVRLYTALHSELGLTTWQVIHVEAKKEMRKRIVRELQIMHGCHSDFIVKFYGAFLNSNNDVIMCMEYMDVGSLDRVSRVFGPIRVDVLGKIAEATLGGLTYLYSKHHIMHRDIKPSNILVNSRGSIKLCDFGVSGELINSIADTFVGTSTYMAPERIQGEKYTVKSDVWSFGLSIMELAIGKFPFATSEQFSDEECAPAGILDLLQQIVHEPAPRLPKSDAFPAILEDMIQKCLFKQPEQRPTPQELLSRDPFVQAAKRTPVDLREWAVGLMERDNRKSHLAPQLSPATQDLLRSSDSPTYQTQTEDRTIHTPTSGEIPIGGAGIISPRDHQSRSPSRNGFGTSRTPATAHPAVGPRVATTNSIPQSSLYPESTAPASANAATFSLPVRPAPPGGPLPPPPPRKQTPDDMRRENRRQATFGLPPNPSYGL</sequence>
<evidence type="ECO:0000256" key="6">
    <source>
        <dbReference type="ARBA" id="ARBA00038035"/>
    </source>
</evidence>
<dbReference type="GO" id="GO:0004712">
    <property type="term" value="F:protein serine/threonine/tyrosine kinase activity"/>
    <property type="evidence" value="ECO:0007669"/>
    <property type="project" value="UniProtKB-ARBA"/>
</dbReference>
<dbReference type="GO" id="GO:0000165">
    <property type="term" value="P:MAPK cascade"/>
    <property type="evidence" value="ECO:0007669"/>
    <property type="project" value="UniProtKB-ARBA"/>
</dbReference>
<feature type="compositionally biased region" description="Polar residues" evidence="8">
    <location>
        <begin position="452"/>
        <end position="476"/>
    </location>
</feature>
<keyword evidence="2" id="KW-0808">Transferase</keyword>
<dbReference type="GO" id="GO:0004674">
    <property type="term" value="F:protein serine/threonine kinase activity"/>
    <property type="evidence" value="ECO:0007669"/>
    <property type="project" value="UniProtKB-KW"/>
</dbReference>
<proteinExistence type="inferred from homology"/>
<dbReference type="CDD" id="cd06620">
    <property type="entry name" value="PKc_Byr1_like"/>
    <property type="match status" value="1"/>
</dbReference>
<dbReference type="PROSITE" id="PS50011">
    <property type="entry name" value="PROTEIN_KINASE_DOM"/>
    <property type="match status" value="1"/>
</dbReference>
<dbReference type="InterPro" id="IPR050915">
    <property type="entry name" value="MAP_kinase_kinase"/>
</dbReference>
<gene>
    <name evidence="10" type="ORF">TPAR_07128</name>
</gene>
<dbReference type="InterPro" id="IPR049613">
    <property type="entry name" value="Byr1-like_cat"/>
</dbReference>
<evidence type="ECO:0000256" key="3">
    <source>
        <dbReference type="ARBA" id="ARBA00022741"/>
    </source>
</evidence>
<feature type="compositionally biased region" description="Polar residues" evidence="8">
    <location>
        <begin position="427"/>
        <end position="440"/>
    </location>
</feature>
<dbReference type="FunFam" id="3.30.200.20:FF:000040">
    <property type="entry name" value="Dual specificity mitogen-activated protein kinase kinase"/>
    <property type="match status" value="1"/>
</dbReference>
<feature type="compositionally biased region" description="Pro residues" evidence="8">
    <location>
        <begin position="482"/>
        <end position="497"/>
    </location>
</feature>
<dbReference type="PROSITE" id="PS00108">
    <property type="entry name" value="PROTEIN_KINASE_ST"/>
    <property type="match status" value="1"/>
</dbReference>